<proteinExistence type="predicted"/>
<protein>
    <submittedName>
        <fullName evidence="3">Uncharacterized protein</fullName>
    </submittedName>
</protein>
<evidence type="ECO:0000256" key="1">
    <source>
        <dbReference type="SAM" id="MobiDB-lite"/>
    </source>
</evidence>
<dbReference type="EMBL" id="UYRU01012787">
    <property type="protein sequence ID" value="VDK48438.1"/>
    <property type="molecule type" value="Genomic_DNA"/>
</dbReference>
<name>A0A3P6S2W6_DIBLA</name>
<evidence type="ECO:0000313" key="4">
    <source>
        <dbReference type="Proteomes" id="UP000281553"/>
    </source>
</evidence>
<gene>
    <name evidence="3" type="ORF">DILT_LOCUS1656</name>
</gene>
<feature type="region of interest" description="Disordered" evidence="1">
    <location>
        <begin position="43"/>
        <end position="64"/>
    </location>
</feature>
<keyword evidence="2" id="KW-1133">Transmembrane helix</keyword>
<reference evidence="3 4" key="1">
    <citation type="submission" date="2018-11" db="EMBL/GenBank/DDBJ databases">
        <authorList>
            <consortium name="Pathogen Informatics"/>
        </authorList>
    </citation>
    <scope>NUCLEOTIDE SEQUENCE [LARGE SCALE GENOMIC DNA]</scope>
</reference>
<organism evidence="3 4">
    <name type="scientific">Dibothriocephalus latus</name>
    <name type="common">Fish tapeworm</name>
    <name type="synonym">Diphyllobothrium latum</name>
    <dbReference type="NCBI Taxonomy" id="60516"/>
    <lineage>
        <taxon>Eukaryota</taxon>
        <taxon>Metazoa</taxon>
        <taxon>Spiralia</taxon>
        <taxon>Lophotrochozoa</taxon>
        <taxon>Platyhelminthes</taxon>
        <taxon>Cestoda</taxon>
        <taxon>Eucestoda</taxon>
        <taxon>Diphyllobothriidea</taxon>
        <taxon>Diphyllobothriidae</taxon>
        <taxon>Dibothriocephalus</taxon>
    </lineage>
</organism>
<dbReference type="Proteomes" id="UP000281553">
    <property type="component" value="Unassembled WGS sequence"/>
</dbReference>
<dbReference type="AlphaFoldDB" id="A0A3P6S2W6"/>
<dbReference type="OrthoDB" id="6493944at2759"/>
<keyword evidence="2" id="KW-0812">Transmembrane</keyword>
<sequence length="111" mass="12424">MSVNFGSWMAYGMPMSLLCLIATWIVICLIFLGPKAFFKCGRGKKKDTPEEPPTEFISLPTTSKSTDKLQELEANCEQEEDEGDDDEIPLDIVVIVKKIAAEERRVLGPMK</sequence>
<accession>A0A3P6S2W6</accession>
<keyword evidence="2" id="KW-0472">Membrane</keyword>
<keyword evidence="4" id="KW-1185">Reference proteome</keyword>
<evidence type="ECO:0000256" key="2">
    <source>
        <dbReference type="SAM" id="Phobius"/>
    </source>
</evidence>
<evidence type="ECO:0000313" key="3">
    <source>
        <dbReference type="EMBL" id="VDK48438.1"/>
    </source>
</evidence>
<feature type="transmembrane region" description="Helical" evidence="2">
    <location>
        <begin position="12"/>
        <end position="32"/>
    </location>
</feature>